<dbReference type="AlphaFoldDB" id="A0A5C5ZRC4"/>
<sequence length="89" mass="10080">MTLPNAVTRERPGIARTEPISFRETRDLTVSGLESNGFTLNFTQNTSTTRKRVNGGTVRRFTRLRVVLVKTRKMVEAIEVLSRTLLRCG</sequence>
<name>A0A5C5ZRC4_9BACT</name>
<organism evidence="2 3">
    <name type="scientific">Stieleria varia</name>
    <dbReference type="NCBI Taxonomy" id="2528005"/>
    <lineage>
        <taxon>Bacteria</taxon>
        <taxon>Pseudomonadati</taxon>
        <taxon>Planctomycetota</taxon>
        <taxon>Planctomycetia</taxon>
        <taxon>Pirellulales</taxon>
        <taxon>Pirellulaceae</taxon>
        <taxon>Stieleria</taxon>
    </lineage>
</organism>
<evidence type="ECO:0000256" key="1">
    <source>
        <dbReference type="SAM" id="MobiDB-lite"/>
    </source>
</evidence>
<dbReference type="Proteomes" id="UP000320176">
    <property type="component" value="Unassembled WGS sequence"/>
</dbReference>
<feature type="region of interest" description="Disordered" evidence="1">
    <location>
        <begin position="1"/>
        <end position="20"/>
    </location>
</feature>
<accession>A0A5C5ZRC4</accession>
<dbReference type="EMBL" id="SJPN01000022">
    <property type="protein sequence ID" value="TWT89457.1"/>
    <property type="molecule type" value="Genomic_DNA"/>
</dbReference>
<evidence type="ECO:0000313" key="3">
    <source>
        <dbReference type="Proteomes" id="UP000320176"/>
    </source>
</evidence>
<comment type="caution">
    <text evidence="2">The sequence shown here is derived from an EMBL/GenBank/DDBJ whole genome shotgun (WGS) entry which is preliminary data.</text>
</comment>
<gene>
    <name evidence="2" type="ORF">Pla52n_67960</name>
</gene>
<keyword evidence="3" id="KW-1185">Reference proteome</keyword>
<reference evidence="2 3" key="1">
    <citation type="submission" date="2019-02" db="EMBL/GenBank/DDBJ databases">
        <title>Deep-cultivation of Planctomycetes and their phenomic and genomic characterization uncovers novel biology.</title>
        <authorList>
            <person name="Wiegand S."/>
            <person name="Jogler M."/>
            <person name="Boedeker C."/>
            <person name="Pinto D."/>
            <person name="Vollmers J."/>
            <person name="Rivas-Marin E."/>
            <person name="Kohn T."/>
            <person name="Peeters S.H."/>
            <person name="Heuer A."/>
            <person name="Rast P."/>
            <person name="Oberbeckmann S."/>
            <person name="Bunk B."/>
            <person name="Jeske O."/>
            <person name="Meyerdierks A."/>
            <person name="Storesund J.E."/>
            <person name="Kallscheuer N."/>
            <person name="Luecker S."/>
            <person name="Lage O.M."/>
            <person name="Pohl T."/>
            <person name="Merkel B.J."/>
            <person name="Hornburger P."/>
            <person name="Mueller R.-W."/>
            <person name="Bruemmer F."/>
            <person name="Labrenz M."/>
            <person name="Spormann A.M."/>
            <person name="Op Den Camp H."/>
            <person name="Overmann J."/>
            <person name="Amann R."/>
            <person name="Jetten M.S.M."/>
            <person name="Mascher T."/>
            <person name="Medema M.H."/>
            <person name="Devos D.P."/>
            <person name="Kaster A.-K."/>
            <person name="Ovreas L."/>
            <person name="Rohde M."/>
            <person name="Galperin M.Y."/>
            <person name="Jogler C."/>
        </authorList>
    </citation>
    <scope>NUCLEOTIDE SEQUENCE [LARGE SCALE GENOMIC DNA]</scope>
    <source>
        <strain evidence="2 3">Pla52n</strain>
    </source>
</reference>
<protein>
    <submittedName>
        <fullName evidence="2">Uncharacterized protein</fullName>
    </submittedName>
</protein>
<evidence type="ECO:0000313" key="2">
    <source>
        <dbReference type="EMBL" id="TWT89457.1"/>
    </source>
</evidence>
<proteinExistence type="predicted"/>